<dbReference type="AlphaFoldDB" id="A0A133VHE1"/>
<organism evidence="5 6">
    <name type="scientific">candidate division MSBL1 archaeon SCGC-AAA382A20</name>
    <dbReference type="NCBI Taxonomy" id="1698280"/>
    <lineage>
        <taxon>Archaea</taxon>
        <taxon>Methanobacteriati</taxon>
        <taxon>Methanobacteriota</taxon>
        <taxon>candidate division MSBL1</taxon>
    </lineage>
</organism>
<dbReference type="Proteomes" id="UP000070263">
    <property type="component" value="Unassembled WGS sequence"/>
</dbReference>
<dbReference type="Pfam" id="PF00352">
    <property type="entry name" value="TBP"/>
    <property type="match status" value="2"/>
</dbReference>
<keyword evidence="3" id="KW-0238">DNA-binding</keyword>
<sequence length="178" mass="20269">MKFEIKNVIATFEIESPVNLKEVYSHFSENSLYDDTIFNRGVVVLQNKNPKLSLLIYRTGKVICTGAESIQSAKNSDELFEKLAKKKNFELNILKKPSVNNIVGVAEFENNLDLEELTNKLEPKRVLYEPEQFPGLIYHLNEPDVKVLIFKSGKIVCVGGKTKEDLDIVPEKLQKVLK</sequence>
<comment type="similarity">
    <text evidence="1">Belongs to the TBP family.</text>
</comment>
<evidence type="ECO:0000256" key="2">
    <source>
        <dbReference type="ARBA" id="ARBA00022737"/>
    </source>
</evidence>
<dbReference type="GO" id="GO:0003677">
    <property type="term" value="F:DNA binding"/>
    <property type="evidence" value="ECO:0007669"/>
    <property type="project" value="UniProtKB-KW"/>
</dbReference>
<proteinExistence type="inferred from homology"/>
<evidence type="ECO:0000256" key="3">
    <source>
        <dbReference type="ARBA" id="ARBA00023125"/>
    </source>
</evidence>
<evidence type="ECO:0000256" key="1">
    <source>
        <dbReference type="ARBA" id="ARBA00005560"/>
    </source>
</evidence>
<accession>A0A133VHE1</accession>
<evidence type="ECO:0000256" key="4">
    <source>
        <dbReference type="ARBA" id="ARBA00023163"/>
    </source>
</evidence>
<keyword evidence="6" id="KW-1185">Reference proteome</keyword>
<dbReference type="SUPFAM" id="SSF55945">
    <property type="entry name" value="TATA-box binding protein-like"/>
    <property type="match status" value="2"/>
</dbReference>
<evidence type="ECO:0000313" key="6">
    <source>
        <dbReference type="Proteomes" id="UP000070263"/>
    </source>
</evidence>
<evidence type="ECO:0000313" key="5">
    <source>
        <dbReference type="EMBL" id="KXB05855.1"/>
    </source>
</evidence>
<keyword evidence="4" id="KW-0804">Transcription</keyword>
<keyword evidence="2" id="KW-0677">Repeat</keyword>
<dbReference type="Gene3D" id="3.30.310.10">
    <property type="entry name" value="TATA-Binding Protein"/>
    <property type="match status" value="2"/>
</dbReference>
<dbReference type="InterPro" id="IPR000814">
    <property type="entry name" value="TBP"/>
</dbReference>
<dbReference type="PRINTS" id="PR00686">
    <property type="entry name" value="TIFACTORIID"/>
</dbReference>
<dbReference type="EMBL" id="LHYE01000073">
    <property type="protein sequence ID" value="KXB05855.1"/>
    <property type="molecule type" value="Genomic_DNA"/>
</dbReference>
<protein>
    <submittedName>
        <fullName evidence="5">Uncharacterized protein</fullName>
    </submittedName>
</protein>
<dbReference type="PANTHER" id="PTHR10126">
    <property type="entry name" value="TATA-BOX BINDING PROTEIN"/>
    <property type="match status" value="1"/>
</dbReference>
<name>A0A133VHE1_9EURY</name>
<dbReference type="GO" id="GO:0006352">
    <property type="term" value="P:DNA-templated transcription initiation"/>
    <property type="evidence" value="ECO:0007669"/>
    <property type="project" value="InterPro"/>
</dbReference>
<reference evidence="5 6" key="1">
    <citation type="journal article" date="2016" name="Sci. Rep.">
        <title>Metabolic traits of an uncultured archaeal lineage -MSBL1- from brine pools of the Red Sea.</title>
        <authorList>
            <person name="Mwirichia R."/>
            <person name="Alam I."/>
            <person name="Rashid M."/>
            <person name="Vinu M."/>
            <person name="Ba-Alawi W."/>
            <person name="Anthony Kamau A."/>
            <person name="Kamanda Ngugi D."/>
            <person name="Goker M."/>
            <person name="Klenk H.P."/>
            <person name="Bajic V."/>
            <person name="Stingl U."/>
        </authorList>
    </citation>
    <scope>NUCLEOTIDE SEQUENCE [LARGE SCALE GENOMIC DNA]</scope>
    <source>
        <strain evidence="5">SCGC-AAA382A20</strain>
    </source>
</reference>
<gene>
    <name evidence="5" type="ORF">AKJ51_04635</name>
</gene>
<dbReference type="InterPro" id="IPR012295">
    <property type="entry name" value="TBP_dom_sf"/>
</dbReference>
<dbReference type="PATRIC" id="fig|1698280.3.peg.1139"/>
<comment type="caution">
    <text evidence="5">The sequence shown here is derived from an EMBL/GenBank/DDBJ whole genome shotgun (WGS) entry which is preliminary data.</text>
</comment>